<evidence type="ECO:0000313" key="6">
    <source>
        <dbReference type="Proteomes" id="UP001235760"/>
    </source>
</evidence>
<accession>A0ABT9G1B2</accession>
<keyword evidence="3" id="KW-0411">Iron-sulfur</keyword>
<dbReference type="Proteomes" id="UP001235760">
    <property type="component" value="Unassembled WGS sequence"/>
</dbReference>
<gene>
    <name evidence="5" type="ORF">Q8X39_06325</name>
</gene>
<evidence type="ECO:0000256" key="3">
    <source>
        <dbReference type="ARBA" id="ARBA00023014"/>
    </source>
</evidence>
<feature type="region of interest" description="Disordered" evidence="4">
    <location>
        <begin position="1"/>
        <end position="76"/>
    </location>
</feature>
<dbReference type="PANTHER" id="PTHR43432">
    <property type="entry name" value="SLR0285 PROTEIN"/>
    <property type="match status" value="1"/>
</dbReference>
<dbReference type="InterPro" id="IPR040086">
    <property type="entry name" value="MJ0683-like"/>
</dbReference>
<proteinExistence type="predicted"/>
<sequence>MAHAAQVAAPAGSPLGAPVVAPIRPVDGPSLALFDAPDASTSGRNRRRGRPPRPPEQAAHEDAAATDPGWREQPWPGIRRRGEAAEAPAASPAVVVPETCLSLLRANDRHDLPCPLVANAYRVEAAAGDAPGGLRIHAKVNAPQRLREALRRPGLVVRPIQLGTLADPYLPVEREQRLTRALLEVLAEARHPVGLLTASPAVVRDLDLLAGLAARRQAVVLMRLAPSSCPLGWTGEGDVPPARLADAVPTPKPAATRGRPRKSTADVPGAALRQQLAASLWLQSLARLARAGIPVGVQLDLAADGVDAADLLPPVADPSRREAWLALFAQLRAAGACCWRCNLPGERLDDALALSDLAAQAGLGSTLPALDARPFVAPAAVVPAGPRQVTLF</sequence>
<reference evidence="5 6" key="1">
    <citation type="submission" date="2023-08" db="EMBL/GenBank/DDBJ databases">
        <authorList>
            <person name="Roldan D.M."/>
            <person name="Menes R.J."/>
        </authorList>
    </citation>
    <scope>NUCLEOTIDE SEQUENCE [LARGE SCALE GENOMIC DNA]</scope>
    <source>
        <strain evidence="5 6">CCM 2812</strain>
    </source>
</reference>
<evidence type="ECO:0000256" key="4">
    <source>
        <dbReference type="SAM" id="MobiDB-lite"/>
    </source>
</evidence>
<evidence type="ECO:0000256" key="2">
    <source>
        <dbReference type="ARBA" id="ARBA00023004"/>
    </source>
</evidence>
<organism evidence="5 6">
    <name type="scientific">Leptothrix discophora</name>
    <dbReference type="NCBI Taxonomy" id="89"/>
    <lineage>
        <taxon>Bacteria</taxon>
        <taxon>Pseudomonadati</taxon>
        <taxon>Pseudomonadota</taxon>
        <taxon>Betaproteobacteria</taxon>
        <taxon>Burkholderiales</taxon>
        <taxon>Sphaerotilaceae</taxon>
        <taxon>Leptothrix</taxon>
    </lineage>
</organism>
<name>A0ABT9G1B2_LEPDI</name>
<dbReference type="EMBL" id="JAUZEE010000003">
    <property type="protein sequence ID" value="MDP4300246.1"/>
    <property type="molecule type" value="Genomic_DNA"/>
</dbReference>
<dbReference type="PANTHER" id="PTHR43432:SF3">
    <property type="entry name" value="SLR0285 PROTEIN"/>
    <property type="match status" value="1"/>
</dbReference>
<protein>
    <submittedName>
        <fullName evidence="5">Uncharacterized protein</fullName>
    </submittedName>
</protein>
<evidence type="ECO:0000256" key="1">
    <source>
        <dbReference type="ARBA" id="ARBA00022723"/>
    </source>
</evidence>
<comment type="caution">
    <text evidence="5">The sequence shown here is derived from an EMBL/GenBank/DDBJ whole genome shotgun (WGS) entry which is preliminary data.</text>
</comment>
<keyword evidence="1" id="KW-0479">Metal-binding</keyword>
<keyword evidence="2" id="KW-0408">Iron</keyword>
<evidence type="ECO:0000313" key="5">
    <source>
        <dbReference type="EMBL" id="MDP4300246.1"/>
    </source>
</evidence>
<keyword evidence="6" id="KW-1185">Reference proteome</keyword>
<dbReference type="RefSeq" id="WP_305748812.1">
    <property type="nucleotide sequence ID" value="NZ_JAUZEE010000003.1"/>
</dbReference>